<accession>A0AAV3Q9Z3</accession>
<comment type="function">
    <text evidence="6">Synthesizes nicotianamine, a polyamine which serves as a sensor for the physiological iron status within the plant, and/or might be involved in the transport of iron.</text>
</comment>
<proteinExistence type="inferred from homology"/>
<name>A0AAV3Q9Z3_LITER</name>
<dbReference type="GO" id="GO:0030418">
    <property type="term" value="P:nicotianamine biosynthetic process"/>
    <property type="evidence" value="ECO:0007669"/>
    <property type="project" value="UniProtKB-UniRule"/>
</dbReference>
<keyword evidence="8" id="KW-1185">Reference proteome</keyword>
<dbReference type="Proteomes" id="UP001454036">
    <property type="component" value="Unassembled WGS sequence"/>
</dbReference>
<dbReference type="PROSITE" id="PS51142">
    <property type="entry name" value="NAS"/>
    <property type="match status" value="1"/>
</dbReference>
<comment type="caution">
    <text evidence="7">The sequence shown here is derived from an EMBL/GenBank/DDBJ whole genome shotgun (WGS) entry which is preliminary data.</text>
</comment>
<dbReference type="EC" id="2.5.1.43" evidence="2 6"/>
<organism evidence="7 8">
    <name type="scientific">Lithospermum erythrorhizon</name>
    <name type="common">Purple gromwell</name>
    <name type="synonym">Lithospermum officinale var. erythrorhizon</name>
    <dbReference type="NCBI Taxonomy" id="34254"/>
    <lineage>
        <taxon>Eukaryota</taxon>
        <taxon>Viridiplantae</taxon>
        <taxon>Streptophyta</taxon>
        <taxon>Embryophyta</taxon>
        <taxon>Tracheophyta</taxon>
        <taxon>Spermatophyta</taxon>
        <taxon>Magnoliopsida</taxon>
        <taxon>eudicotyledons</taxon>
        <taxon>Gunneridae</taxon>
        <taxon>Pentapetalae</taxon>
        <taxon>asterids</taxon>
        <taxon>lamiids</taxon>
        <taxon>Boraginales</taxon>
        <taxon>Boraginaceae</taxon>
        <taxon>Boraginoideae</taxon>
        <taxon>Lithospermeae</taxon>
        <taxon>Lithospermum</taxon>
    </lineage>
</organism>
<reference evidence="7 8" key="1">
    <citation type="submission" date="2024-01" db="EMBL/GenBank/DDBJ databases">
        <title>The complete chloroplast genome sequence of Lithospermum erythrorhizon: insights into the phylogenetic relationship among Boraginaceae species and the maternal lineages of purple gromwells.</title>
        <authorList>
            <person name="Okada T."/>
            <person name="Watanabe K."/>
        </authorList>
    </citation>
    <scope>NUCLEOTIDE SEQUENCE [LARGE SCALE GENOMIC DNA]</scope>
</reference>
<dbReference type="GO" id="GO:0030410">
    <property type="term" value="F:nicotianamine synthase activity"/>
    <property type="evidence" value="ECO:0007669"/>
    <property type="project" value="UniProtKB-UniRule"/>
</dbReference>
<dbReference type="EMBL" id="BAABME010003841">
    <property type="protein sequence ID" value="GAA0160305.1"/>
    <property type="molecule type" value="Genomic_DNA"/>
</dbReference>
<evidence type="ECO:0000256" key="2">
    <source>
        <dbReference type="ARBA" id="ARBA00012675"/>
    </source>
</evidence>
<dbReference type="Pfam" id="PF03059">
    <property type="entry name" value="NAS"/>
    <property type="match status" value="1"/>
</dbReference>
<sequence>MAVKKDPIVQKVSKIYMKISNLKSLKPSKDVNMLFTQLVLLCTPPNPIDVTKLHKTIQEMRLNLIRLCGEAEGLMEKHYATILGSFDNPLHNLSIFPYFSNYIKLSHLEYNILSQHYPSGAPNRVGFVGSGPLPLTSICLAMYHMTTTVFDNYDIDAEANIMASRLIASDLDLSKRMFFHTKNIMKVTTKLKDYDAVFLAALVGMNKEDKVQVIDHLATNMEPGALLIVRSAHSARGFLYPVVDPCDLRGFEVLSVCHPTDEIINSVMIARKLAMNNHDYNNKLEVASISLPSKCSPAEEYIFKMNMTEEFGYEMNLLA</sequence>
<evidence type="ECO:0000256" key="1">
    <source>
        <dbReference type="ARBA" id="ARBA00007009"/>
    </source>
</evidence>
<dbReference type="Gene3D" id="3.40.50.150">
    <property type="entry name" value="Vaccinia Virus protein VP39"/>
    <property type="match status" value="1"/>
</dbReference>
<evidence type="ECO:0000256" key="6">
    <source>
        <dbReference type="RuleBase" id="RU368095"/>
    </source>
</evidence>
<gene>
    <name evidence="7" type="ORF">LIER_16887</name>
</gene>
<keyword evidence="3 6" id="KW-0808">Transferase</keyword>
<evidence type="ECO:0000313" key="7">
    <source>
        <dbReference type="EMBL" id="GAA0160305.1"/>
    </source>
</evidence>
<dbReference type="InterPro" id="IPR004298">
    <property type="entry name" value="Nicotian_synth"/>
</dbReference>
<evidence type="ECO:0000313" key="8">
    <source>
        <dbReference type="Proteomes" id="UP001454036"/>
    </source>
</evidence>
<evidence type="ECO:0000256" key="5">
    <source>
        <dbReference type="ARBA" id="ARBA00049391"/>
    </source>
</evidence>
<dbReference type="PANTHER" id="PTHR32266:SF12">
    <property type="entry name" value="NICOTIANAMINE SYNTHASE 3"/>
    <property type="match status" value="1"/>
</dbReference>
<dbReference type="AlphaFoldDB" id="A0AAV3Q9Z3"/>
<comment type="catalytic activity">
    <reaction evidence="5 6">
        <text>3 S-adenosyl-L-methionine = nicotianamine + 3 S-methyl-5'-thioadenosine + 3 H(+)</text>
        <dbReference type="Rhea" id="RHEA:16481"/>
        <dbReference type="ChEBI" id="CHEBI:15378"/>
        <dbReference type="ChEBI" id="CHEBI:17509"/>
        <dbReference type="ChEBI" id="CHEBI:58249"/>
        <dbReference type="ChEBI" id="CHEBI:59789"/>
        <dbReference type="EC" id="2.5.1.43"/>
    </reaction>
</comment>
<evidence type="ECO:0000256" key="4">
    <source>
        <dbReference type="ARBA" id="ARBA00022691"/>
    </source>
</evidence>
<dbReference type="SUPFAM" id="SSF53335">
    <property type="entry name" value="S-adenosyl-L-methionine-dependent methyltransferases"/>
    <property type="match status" value="1"/>
</dbReference>
<dbReference type="InterPro" id="IPR029063">
    <property type="entry name" value="SAM-dependent_MTases_sf"/>
</dbReference>
<dbReference type="PANTHER" id="PTHR32266">
    <property type="entry name" value="NICOTIANAMINE SYNTHASE 3"/>
    <property type="match status" value="1"/>
</dbReference>
<keyword evidence="4 6" id="KW-0949">S-adenosyl-L-methionine</keyword>
<evidence type="ECO:0000256" key="3">
    <source>
        <dbReference type="ARBA" id="ARBA00022679"/>
    </source>
</evidence>
<protein>
    <recommendedName>
        <fullName evidence="2 6">Nicotianamine synthase</fullName>
        <ecNumber evidence="2 6">2.5.1.43</ecNumber>
    </recommendedName>
</protein>
<comment type="similarity">
    <text evidence="1 6">Belongs to the nicotianamine synthase (NAS)-like family.</text>
</comment>